<protein>
    <submittedName>
        <fullName evidence="2">Uncharacterized protein</fullName>
    </submittedName>
</protein>
<keyword evidence="1" id="KW-0812">Transmembrane</keyword>
<comment type="caution">
    <text evidence="2">The sequence shown here is derived from an EMBL/GenBank/DDBJ whole genome shotgun (WGS) entry which is preliminary data.</text>
</comment>
<keyword evidence="1" id="KW-1133">Transmembrane helix</keyword>
<feature type="transmembrane region" description="Helical" evidence="1">
    <location>
        <begin position="46"/>
        <end position="63"/>
    </location>
</feature>
<feature type="transmembrane region" description="Helical" evidence="1">
    <location>
        <begin position="22"/>
        <end position="41"/>
    </location>
</feature>
<sequence>MTSPDASGPAPAPRTRAPLSAWWRPALLLVGGLIAAGLLVLAQQRIAAVAVVLFSLFMAYWTSPLHAGPHTPLATALRRRGDDVTIVLWAPGNPLSARLQTAIRSPREDVIWVNVYQDPAAQVLLAEHGGADAVPLVIVGDEVTPAASVVQLLDAQAEGRERAQNGDQPGGTTP</sequence>
<evidence type="ECO:0000313" key="2">
    <source>
        <dbReference type="EMBL" id="MFC5297274.1"/>
    </source>
</evidence>
<proteinExistence type="predicted"/>
<dbReference type="RefSeq" id="WP_343924287.1">
    <property type="nucleotide sequence ID" value="NZ_BAAAIR010000038.1"/>
</dbReference>
<keyword evidence="1" id="KW-0472">Membrane</keyword>
<accession>A0ABW0FF37</accession>
<dbReference type="GeneID" id="303297562"/>
<dbReference type="Proteomes" id="UP001595937">
    <property type="component" value="Unassembled WGS sequence"/>
</dbReference>
<dbReference type="EMBL" id="JBHSLN010000020">
    <property type="protein sequence ID" value="MFC5297274.1"/>
    <property type="molecule type" value="Genomic_DNA"/>
</dbReference>
<name>A0ABW0FF37_9MICO</name>
<evidence type="ECO:0000313" key="3">
    <source>
        <dbReference type="Proteomes" id="UP001595937"/>
    </source>
</evidence>
<keyword evidence="3" id="KW-1185">Reference proteome</keyword>
<gene>
    <name evidence="2" type="ORF">ACFPK8_07090</name>
</gene>
<organism evidence="2 3">
    <name type="scientific">Brachybacterium tyrofermentans</name>
    <dbReference type="NCBI Taxonomy" id="47848"/>
    <lineage>
        <taxon>Bacteria</taxon>
        <taxon>Bacillati</taxon>
        <taxon>Actinomycetota</taxon>
        <taxon>Actinomycetes</taxon>
        <taxon>Micrococcales</taxon>
        <taxon>Dermabacteraceae</taxon>
        <taxon>Brachybacterium</taxon>
    </lineage>
</organism>
<evidence type="ECO:0000256" key="1">
    <source>
        <dbReference type="SAM" id="Phobius"/>
    </source>
</evidence>
<reference evidence="3" key="1">
    <citation type="journal article" date="2019" name="Int. J. Syst. Evol. Microbiol.">
        <title>The Global Catalogue of Microorganisms (GCM) 10K type strain sequencing project: providing services to taxonomists for standard genome sequencing and annotation.</title>
        <authorList>
            <consortium name="The Broad Institute Genomics Platform"/>
            <consortium name="The Broad Institute Genome Sequencing Center for Infectious Disease"/>
            <person name="Wu L."/>
            <person name="Ma J."/>
        </authorList>
    </citation>
    <scope>NUCLEOTIDE SEQUENCE [LARGE SCALE GENOMIC DNA]</scope>
    <source>
        <strain evidence="3">CGMCC 1.16455</strain>
    </source>
</reference>